<comment type="caution">
    <text evidence="2">The sequence shown here is derived from an EMBL/GenBank/DDBJ whole genome shotgun (WGS) entry which is preliminary data.</text>
</comment>
<dbReference type="SUPFAM" id="SSF47616">
    <property type="entry name" value="GST C-terminal domain-like"/>
    <property type="match status" value="1"/>
</dbReference>
<proteinExistence type="predicted"/>
<dbReference type="InterPro" id="IPR040079">
    <property type="entry name" value="Glutathione_S-Trfase"/>
</dbReference>
<dbReference type="Gene3D" id="3.40.30.10">
    <property type="entry name" value="Glutaredoxin"/>
    <property type="match status" value="1"/>
</dbReference>
<dbReference type="EMBL" id="JACSQK010000003">
    <property type="protein sequence ID" value="MBD7960126.1"/>
    <property type="molecule type" value="Genomic_DNA"/>
</dbReference>
<dbReference type="SFLD" id="SFLDG01150">
    <property type="entry name" value="Main.1:_Beta-like"/>
    <property type="match status" value="1"/>
</dbReference>
<accession>A0ABR8S9H1</accession>
<dbReference type="SUPFAM" id="SSF52833">
    <property type="entry name" value="Thioredoxin-like"/>
    <property type="match status" value="1"/>
</dbReference>
<dbReference type="Proteomes" id="UP000634919">
    <property type="component" value="Unassembled WGS sequence"/>
</dbReference>
<dbReference type="PANTHER" id="PTHR44051">
    <property type="entry name" value="GLUTATHIONE S-TRANSFERASE-RELATED"/>
    <property type="match status" value="1"/>
</dbReference>
<name>A0ABR8S9H1_9BURK</name>
<feature type="domain" description="GST N-terminal" evidence="1">
    <location>
        <begin position="12"/>
        <end position="92"/>
    </location>
</feature>
<dbReference type="SFLD" id="SFLDG00358">
    <property type="entry name" value="Main_(cytGST)"/>
    <property type="match status" value="1"/>
</dbReference>
<dbReference type="InterPro" id="IPR036249">
    <property type="entry name" value="Thioredoxin-like_sf"/>
</dbReference>
<dbReference type="CDD" id="cd03207">
    <property type="entry name" value="GST_C_8"/>
    <property type="match status" value="1"/>
</dbReference>
<dbReference type="Gene3D" id="1.20.1050.10">
    <property type="match status" value="1"/>
</dbReference>
<dbReference type="Pfam" id="PF13409">
    <property type="entry name" value="GST_N_2"/>
    <property type="match status" value="1"/>
</dbReference>
<dbReference type="CDD" id="cd03046">
    <property type="entry name" value="GST_N_GTT1_like"/>
    <property type="match status" value="1"/>
</dbReference>
<organism evidence="2 3">
    <name type="scientific">Comamonas avium</name>
    <dbReference type="NCBI Taxonomy" id="2762231"/>
    <lineage>
        <taxon>Bacteria</taxon>
        <taxon>Pseudomonadati</taxon>
        <taxon>Pseudomonadota</taxon>
        <taxon>Betaproteobacteria</taxon>
        <taxon>Burkholderiales</taxon>
        <taxon>Comamonadaceae</taxon>
        <taxon>Comamonas</taxon>
    </lineage>
</organism>
<keyword evidence="3" id="KW-1185">Reference proteome</keyword>
<protein>
    <submittedName>
        <fullName evidence="2">Glutathione S-transferase family protein</fullName>
    </submittedName>
</protein>
<evidence type="ECO:0000259" key="1">
    <source>
        <dbReference type="PROSITE" id="PS50404"/>
    </source>
</evidence>
<evidence type="ECO:0000313" key="2">
    <source>
        <dbReference type="EMBL" id="MBD7960126.1"/>
    </source>
</evidence>
<dbReference type="PROSITE" id="PS50404">
    <property type="entry name" value="GST_NTER"/>
    <property type="match status" value="1"/>
</dbReference>
<evidence type="ECO:0000313" key="3">
    <source>
        <dbReference type="Proteomes" id="UP000634919"/>
    </source>
</evidence>
<dbReference type="SFLD" id="SFLDS00019">
    <property type="entry name" value="Glutathione_Transferase_(cytos"/>
    <property type="match status" value="1"/>
</dbReference>
<dbReference type="RefSeq" id="WP_191722533.1">
    <property type="nucleotide sequence ID" value="NZ_JACSQK010000003.1"/>
</dbReference>
<dbReference type="PANTHER" id="PTHR44051:SF21">
    <property type="entry name" value="GLUTATHIONE S-TRANSFERASE FAMILY PROTEIN"/>
    <property type="match status" value="1"/>
</dbReference>
<reference evidence="2 3" key="1">
    <citation type="submission" date="2020-08" db="EMBL/GenBank/DDBJ databases">
        <title>A Genomic Blueprint of the Chicken Gut Microbiome.</title>
        <authorList>
            <person name="Gilroy R."/>
            <person name="Ravi A."/>
            <person name="Getino M."/>
            <person name="Pursley I."/>
            <person name="Horton D.L."/>
            <person name="Alikhan N.-F."/>
            <person name="Baker D."/>
            <person name="Gharbi K."/>
            <person name="Hall N."/>
            <person name="Watson M."/>
            <person name="Adriaenssens E.M."/>
            <person name="Foster-Nyarko E."/>
            <person name="Jarju S."/>
            <person name="Secka A."/>
            <person name="Antonio M."/>
            <person name="Oren A."/>
            <person name="Chaudhuri R."/>
            <person name="La Ragione R.M."/>
            <person name="Hildebrand F."/>
            <person name="Pallen M.J."/>
        </authorList>
    </citation>
    <scope>NUCLEOTIDE SEQUENCE [LARGE SCALE GENOMIC DNA]</scope>
    <source>
        <strain evidence="2 3">Sa2CVA6</strain>
    </source>
</reference>
<dbReference type="InterPro" id="IPR004045">
    <property type="entry name" value="Glutathione_S-Trfase_N"/>
</dbReference>
<dbReference type="InterPro" id="IPR036282">
    <property type="entry name" value="Glutathione-S-Trfase_C_sf"/>
</dbReference>
<gene>
    <name evidence="2" type="ORF">H9646_06500</name>
</gene>
<sequence>MQQHSTQKTNNSDTLRFFFHPMSRARSVRWMLEECQATYEAVLLDYGTSMKAPAYLALNPMGKVPALQHGQTVISETAAALAYLADLFPERQLAPAVGSAERGSYYRWLFFVAGPVEAITTAQAEGWLAQQTLQQAQTAGYGRMEDVIGTLQLAVQGKTYVCGTHFSAADIYLSTYLAWACQHGQLPKLPEFERYYQPLMARPAALRAKQIDDSLISAQP</sequence>